<name>A0A9P1BRN8_9DINO</name>
<evidence type="ECO:0000313" key="3">
    <source>
        <dbReference type="EMBL" id="CAI3978332.1"/>
    </source>
</evidence>
<keyword evidence="1" id="KW-0862">Zinc</keyword>
<keyword evidence="5" id="KW-0808">Transferase</keyword>
<dbReference type="Proteomes" id="UP001152797">
    <property type="component" value="Unassembled WGS sequence"/>
</dbReference>
<evidence type="ECO:0000256" key="1">
    <source>
        <dbReference type="PROSITE-ProRule" id="PRU00723"/>
    </source>
</evidence>
<protein>
    <submittedName>
        <fullName evidence="5">tRNA/rRNA methyltransferase Rv0881</fullName>
    </submittedName>
</protein>
<feature type="domain" description="C3H1-type" evidence="2">
    <location>
        <begin position="88"/>
        <end position="115"/>
    </location>
</feature>
<evidence type="ECO:0000313" key="6">
    <source>
        <dbReference type="Proteomes" id="UP001152797"/>
    </source>
</evidence>
<dbReference type="PROSITE" id="PS50103">
    <property type="entry name" value="ZF_C3H1"/>
    <property type="match status" value="1"/>
</dbReference>
<dbReference type="GO" id="GO:0008168">
    <property type="term" value="F:methyltransferase activity"/>
    <property type="evidence" value="ECO:0007669"/>
    <property type="project" value="UniProtKB-KW"/>
</dbReference>
<dbReference type="InterPro" id="IPR000571">
    <property type="entry name" value="Znf_CCCH"/>
</dbReference>
<keyword evidence="6" id="KW-1185">Reference proteome</keyword>
<dbReference type="EMBL" id="CAMXCT020000402">
    <property type="protein sequence ID" value="CAL1131707.1"/>
    <property type="molecule type" value="Genomic_DNA"/>
</dbReference>
<keyword evidence="5" id="KW-0489">Methyltransferase</keyword>
<organism evidence="3">
    <name type="scientific">Cladocopium goreaui</name>
    <dbReference type="NCBI Taxonomy" id="2562237"/>
    <lineage>
        <taxon>Eukaryota</taxon>
        <taxon>Sar</taxon>
        <taxon>Alveolata</taxon>
        <taxon>Dinophyceae</taxon>
        <taxon>Suessiales</taxon>
        <taxon>Symbiodiniaceae</taxon>
        <taxon>Cladocopium</taxon>
    </lineage>
</organism>
<evidence type="ECO:0000259" key="2">
    <source>
        <dbReference type="PROSITE" id="PS50103"/>
    </source>
</evidence>
<dbReference type="GO" id="GO:0008270">
    <property type="term" value="F:zinc ion binding"/>
    <property type="evidence" value="ECO:0007669"/>
    <property type="project" value="UniProtKB-KW"/>
</dbReference>
<evidence type="ECO:0000313" key="5">
    <source>
        <dbReference type="EMBL" id="CAL4765644.1"/>
    </source>
</evidence>
<dbReference type="AlphaFoldDB" id="A0A9P1BRN8"/>
<accession>A0A9P1BRN8</accession>
<sequence>MALQLEYRRTFIDVVESPKFLIRYHSMPALGTPVETCEDGFKEYVRKLSDPPSQGIIPRLASSEDKVETQISSISNQGSLGSLGHDWGLCKRPCALYAAGNCKHGADCGFCHMVHECRLPKLDKQQREKLKMLSVSQLLSLILEPLKMKVAQQGIEEEAKEIMVLIEQEAARARAQEKARAGAISKRTSGAYRVLTKMSIAGLVGVAGCNQADSSTFRRQCMEALERLRRQVAKAA</sequence>
<keyword evidence="1" id="KW-0479">Metal-binding</keyword>
<dbReference type="EMBL" id="CAMXCT030000402">
    <property type="protein sequence ID" value="CAL4765644.1"/>
    <property type="molecule type" value="Genomic_DNA"/>
</dbReference>
<evidence type="ECO:0000313" key="4">
    <source>
        <dbReference type="EMBL" id="CAL1131707.1"/>
    </source>
</evidence>
<reference evidence="3" key="1">
    <citation type="submission" date="2022-10" db="EMBL/GenBank/DDBJ databases">
        <authorList>
            <person name="Chen Y."/>
            <person name="Dougan E. K."/>
            <person name="Chan C."/>
            <person name="Rhodes N."/>
            <person name="Thang M."/>
        </authorList>
    </citation>
    <scope>NUCLEOTIDE SEQUENCE</scope>
</reference>
<feature type="zinc finger region" description="C3H1-type" evidence="1">
    <location>
        <begin position="88"/>
        <end position="115"/>
    </location>
</feature>
<gene>
    <name evidence="3" type="ORF">C1SCF055_LOCUS6391</name>
</gene>
<dbReference type="EMBL" id="CAMXCT010000402">
    <property type="protein sequence ID" value="CAI3978332.1"/>
    <property type="molecule type" value="Genomic_DNA"/>
</dbReference>
<keyword evidence="1" id="KW-0863">Zinc-finger</keyword>
<proteinExistence type="predicted"/>
<comment type="caution">
    <text evidence="3">The sequence shown here is derived from an EMBL/GenBank/DDBJ whole genome shotgun (WGS) entry which is preliminary data.</text>
</comment>
<reference evidence="4" key="2">
    <citation type="submission" date="2024-04" db="EMBL/GenBank/DDBJ databases">
        <authorList>
            <person name="Chen Y."/>
            <person name="Shah S."/>
            <person name="Dougan E. K."/>
            <person name="Thang M."/>
            <person name="Chan C."/>
        </authorList>
    </citation>
    <scope>NUCLEOTIDE SEQUENCE [LARGE SCALE GENOMIC DNA]</scope>
</reference>
<dbReference type="GO" id="GO:0032259">
    <property type="term" value="P:methylation"/>
    <property type="evidence" value="ECO:0007669"/>
    <property type="project" value="UniProtKB-KW"/>
</dbReference>